<keyword evidence="9 14" id="KW-0460">Magnesium</keyword>
<feature type="binding site" evidence="13">
    <location>
        <position position="253"/>
    </location>
    <ligand>
        <name>substrate</name>
    </ligand>
</feature>
<dbReference type="EC" id="3.7.1.2" evidence="5"/>
<feature type="binding site" evidence="14">
    <location>
        <position position="262"/>
    </location>
    <ligand>
        <name>Mg(2+)</name>
        <dbReference type="ChEBI" id="CHEBI:18420"/>
    </ligand>
</feature>
<dbReference type="AlphaFoldDB" id="A0AAC9LJY8"/>
<feature type="binding site" evidence="14">
    <location>
        <position position="242"/>
    </location>
    <ligand>
        <name>Mg(2+)</name>
        <dbReference type="ChEBI" id="CHEBI:18420"/>
    </ligand>
</feature>
<evidence type="ECO:0000256" key="3">
    <source>
        <dbReference type="ARBA" id="ARBA00004782"/>
    </source>
</evidence>
<keyword evidence="11" id="KW-0585">Phenylalanine catabolism</keyword>
<dbReference type="GO" id="GO:1902000">
    <property type="term" value="P:homogentisate catabolic process"/>
    <property type="evidence" value="ECO:0007669"/>
    <property type="project" value="TreeGrafter"/>
</dbReference>
<evidence type="ECO:0000256" key="9">
    <source>
        <dbReference type="ARBA" id="ARBA00022842"/>
    </source>
</evidence>
<dbReference type="SUPFAM" id="SSF56529">
    <property type="entry name" value="FAH"/>
    <property type="match status" value="1"/>
</dbReference>
<name>A0AAC9LJY8_9FLAO</name>
<dbReference type="KEGG" id="lvn:BWR22_06815"/>
<evidence type="ECO:0000259" key="16">
    <source>
        <dbReference type="Pfam" id="PF09298"/>
    </source>
</evidence>
<proteinExistence type="inferred from homology"/>
<dbReference type="GO" id="GO:0046872">
    <property type="term" value="F:metal ion binding"/>
    <property type="evidence" value="ECO:0007669"/>
    <property type="project" value="UniProtKB-KW"/>
</dbReference>
<evidence type="ECO:0000256" key="13">
    <source>
        <dbReference type="PIRSR" id="PIRSR605959-2"/>
    </source>
</evidence>
<feature type="binding site" evidence="14">
    <location>
        <position position="208"/>
    </location>
    <ligand>
        <name>Ca(2+)</name>
        <dbReference type="ChEBI" id="CHEBI:29108"/>
    </ligand>
</feature>
<evidence type="ECO:0000313" key="17">
    <source>
        <dbReference type="EMBL" id="APY00031.1"/>
    </source>
</evidence>
<dbReference type="FunFam" id="3.90.850.10:FF:000004">
    <property type="entry name" value="Fumarylacetoacetase"/>
    <property type="match status" value="1"/>
</dbReference>
<feature type="binding site" evidence="14">
    <location>
        <position position="266"/>
    </location>
    <ligand>
        <name>Mg(2+)</name>
        <dbReference type="ChEBI" id="CHEBI:18420"/>
    </ligand>
</feature>
<dbReference type="InterPro" id="IPR036663">
    <property type="entry name" value="Fumarylacetoacetase_C_sf"/>
</dbReference>
<dbReference type="InterPro" id="IPR011234">
    <property type="entry name" value="Fumarylacetoacetase-like_C"/>
</dbReference>
<dbReference type="EMBL" id="CP019352">
    <property type="protein sequence ID" value="APY00031.1"/>
    <property type="molecule type" value="Genomic_DNA"/>
</dbReference>
<feature type="binding site" evidence="14">
    <location>
        <position position="242"/>
    </location>
    <ligand>
        <name>Ca(2+)</name>
        <dbReference type="ChEBI" id="CHEBI:29108"/>
    </ligand>
</feature>
<feature type="binding site" evidence="13">
    <location>
        <position position="358"/>
    </location>
    <ligand>
        <name>substrate</name>
    </ligand>
</feature>
<reference evidence="17 18" key="1">
    <citation type="submission" date="2017-01" db="EMBL/GenBank/DDBJ databases">
        <title>Complete genome of Lacinutrix venerupis DOK2-8 isolated from seawater in Dokdo.</title>
        <authorList>
            <person name="Chi W.-J."/>
            <person name="Kim J.H."/>
        </authorList>
    </citation>
    <scope>NUCLEOTIDE SEQUENCE [LARGE SCALE GENOMIC DNA]</scope>
    <source>
        <strain evidence="17 18">DOK2-8</strain>
    </source>
</reference>
<evidence type="ECO:0000256" key="11">
    <source>
        <dbReference type="ARBA" id="ARBA00023232"/>
    </source>
</evidence>
<dbReference type="RefSeq" id="WP_076732871.1">
    <property type="nucleotide sequence ID" value="NZ_CP019352.1"/>
</dbReference>
<evidence type="ECO:0000256" key="7">
    <source>
        <dbReference type="ARBA" id="ARBA00022801"/>
    </source>
</evidence>
<evidence type="ECO:0000259" key="15">
    <source>
        <dbReference type="Pfam" id="PF01557"/>
    </source>
</evidence>
<evidence type="ECO:0000256" key="6">
    <source>
        <dbReference type="ARBA" id="ARBA00022723"/>
    </source>
</evidence>
<comment type="similarity">
    <text evidence="4">Belongs to the FAH family.</text>
</comment>
<dbReference type="InterPro" id="IPR036462">
    <property type="entry name" value="Fumarylacetoacetase_N_sf"/>
</dbReference>
<dbReference type="InterPro" id="IPR015377">
    <property type="entry name" value="Fumarylacetoacetase_N"/>
</dbReference>
<evidence type="ECO:0000256" key="4">
    <source>
        <dbReference type="ARBA" id="ARBA00010211"/>
    </source>
</evidence>
<keyword evidence="7" id="KW-0378">Hydrolase</keyword>
<feature type="binding site" evidence="13">
    <location>
        <position position="137"/>
    </location>
    <ligand>
        <name>substrate</name>
    </ligand>
</feature>
<gene>
    <name evidence="17" type="ORF">BWR22_06815</name>
</gene>
<feature type="binding site" evidence="13">
    <location>
        <position position="151"/>
    </location>
    <ligand>
        <name>substrate</name>
    </ligand>
</feature>
<comment type="cofactor">
    <cofactor evidence="2 14">
        <name>Mg(2+)</name>
        <dbReference type="ChEBI" id="CHEBI:18420"/>
    </cofactor>
</comment>
<feature type="binding site" evidence="13">
    <location>
        <position position="249"/>
    </location>
    <ligand>
        <name>substrate</name>
    </ligand>
</feature>
<dbReference type="Pfam" id="PF01557">
    <property type="entry name" value="FAA_hydrolase"/>
    <property type="match status" value="1"/>
</dbReference>
<evidence type="ECO:0000256" key="10">
    <source>
        <dbReference type="ARBA" id="ARBA00022878"/>
    </source>
</evidence>
<sequence>MPLSANNPDRKSWLHVDKNSDFPIQNIPFGVFLTRDDIITIGTRIGDTAIDLGALHQLGYFEGIPLTDDIFLQDTLNDFIADGRKTWRLVRNRIAQIFDIENDELKGNTKHKETVLFRLDEIEMQLPVQIGDYTDFYSSIEHATNVGTMFRDPDNALLPNWLHIPVGYHGRSSSIIPSGIPVHRPQGQTLPAGATEPVYGPSKLVDFELEMAFITTDANDLGEPIPIEEAEEYIFGLVLFNDWSARDIQKWEYVPLGPFLAKSFASSISPWIVTLDALEPYRVEGPKPLKKQLDYLKQKGKKSFDINLEVSIQPEKAKETVISRSNFKYMYWSMAQQLTHHTINGCPINSGDMMGSGTISGPTPDTYGSMLELSWRGEKPVKLNNGTERKFINDNDTVIMRGYCEKDGTRIGFGEVSTKLLPVFNSKKK</sequence>
<feature type="active site" description="Proton acceptor" evidence="12">
    <location>
        <position position="142"/>
    </location>
</feature>
<accession>A0AAC9LJY8</accession>
<dbReference type="GO" id="GO:0004334">
    <property type="term" value="F:fumarylacetoacetase activity"/>
    <property type="evidence" value="ECO:0007669"/>
    <property type="project" value="UniProtKB-EC"/>
</dbReference>
<dbReference type="SUPFAM" id="SSF63433">
    <property type="entry name" value="Fumarylacetoacetate hydrolase, FAH, N-terminal domain"/>
    <property type="match status" value="1"/>
</dbReference>
<dbReference type="InterPro" id="IPR005959">
    <property type="entry name" value="Fumarylacetoacetase"/>
</dbReference>
<comment type="pathway">
    <text evidence="3">Amino-acid degradation; L-phenylalanine degradation; acetoacetate and fumarate from L-phenylalanine: step 6/6.</text>
</comment>
<feature type="domain" description="Fumarylacetoacetase-like C-terminal" evidence="15">
    <location>
        <begin position="134"/>
        <end position="401"/>
    </location>
</feature>
<dbReference type="NCBIfam" id="TIGR01266">
    <property type="entry name" value="fum_ac_acetase"/>
    <property type="match status" value="1"/>
</dbReference>
<evidence type="ECO:0000256" key="5">
    <source>
        <dbReference type="ARBA" id="ARBA00012094"/>
    </source>
</evidence>
<protein>
    <recommendedName>
        <fullName evidence="5">fumarylacetoacetase</fullName>
        <ecNumber evidence="5">3.7.1.2</ecNumber>
    </recommendedName>
</protein>
<dbReference type="Gene3D" id="3.90.850.10">
    <property type="entry name" value="Fumarylacetoacetase-like, C-terminal domain"/>
    <property type="match status" value="1"/>
</dbReference>
<comment type="cofactor">
    <cofactor evidence="1 14">
        <name>Ca(2+)</name>
        <dbReference type="ChEBI" id="CHEBI:29108"/>
    </cofactor>
</comment>
<keyword evidence="18" id="KW-1185">Reference proteome</keyword>
<evidence type="ECO:0000256" key="1">
    <source>
        <dbReference type="ARBA" id="ARBA00001913"/>
    </source>
</evidence>
<feature type="binding site" evidence="14">
    <location>
        <position position="210"/>
    </location>
    <ligand>
        <name>Ca(2+)</name>
        <dbReference type="ChEBI" id="CHEBI:29108"/>
    </ligand>
</feature>
<feature type="binding site" evidence="14">
    <location>
        <position position="135"/>
    </location>
    <ligand>
        <name>Ca(2+)</name>
        <dbReference type="ChEBI" id="CHEBI:29108"/>
    </ligand>
</feature>
<keyword evidence="8 14" id="KW-0106">Calcium</keyword>
<feature type="domain" description="Fumarylacetoacetase N-terminal" evidence="16">
    <location>
        <begin position="25"/>
        <end position="127"/>
    </location>
</feature>
<evidence type="ECO:0000256" key="14">
    <source>
        <dbReference type="PIRSR" id="PIRSR605959-3"/>
    </source>
</evidence>
<organism evidence="17 18">
    <name type="scientific">Lacinutrix venerupis</name>
    <dbReference type="NCBI Taxonomy" id="1486034"/>
    <lineage>
        <taxon>Bacteria</taxon>
        <taxon>Pseudomonadati</taxon>
        <taxon>Bacteroidota</taxon>
        <taxon>Flavobacteriia</taxon>
        <taxon>Flavobacteriales</taxon>
        <taxon>Flavobacteriaceae</taxon>
        <taxon>Lacinutrix</taxon>
    </lineage>
</organism>
<evidence type="ECO:0000313" key="18">
    <source>
        <dbReference type="Proteomes" id="UP000187506"/>
    </source>
</evidence>
<dbReference type="GO" id="GO:0006572">
    <property type="term" value="P:L-tyrosine catabolic process"/>
    <property type="evidence" value="ECO:0007669"/>
    <property type="project" value="UniProtKB-KW"/>
</dbReference>
<dbReference type="Gene3D" id="2.30.30.230">
    <property type="entry name" value="Fumarylacetoacetase, N-terminal domain"/>
    <property type="match status" value="1"/>
</dbReference>
<dbReference type="Pfam" id="PF09298">
    <property type="entry name" value="FAA_hydrolase_N"/>
    <property type="match status" value="1"/>
</dbReference>
<dbReference type="PANTHER" id="PTHR43069:SF2">
    <property type="entry name" value="FUMARYLACETOACETASE"/>
    <property type="match status" value="1"/>
</dbReference>
<evidence type="ECO:0000256" key="12">
    <source>
        <dbReference type="PIRSR" id="PIRSR605959-1"/>
    </source>
</evidence>
<dbReference type="Proteomes" id="UP000187506">
    <property type="component" value="Chromosome"/>
</dbReference>
<keyword evidence="10" id="KW-0828">Tyrosine catabolism</keyword>
<dbReference type="PANTHER" id="PTHR43069">
    <property type="entry name" value="FUMARYLACETOACETASE"/>
    <property type="match status" value="1"/>
</dbReference>
<keyword evidence="6 14" id="KW-0479">Metal-binding</keyword>
<evidence type="ECO:0000256" key="2">
    <source>
        <dbReference type="ARBA" id="ARBA00001946"/>
    </source>
</evidence>
<dbReference type="GO" id="GO:0006559">
    <property type="term" value="P:L-phenylalanine catabolic process"/>
    <property type="evidence" value="ECO:0007669"/>
    <property type="project" value="UniProtKB-KW"/>
</dbReference>
<evidence type="ECO:0000256" key="8">
    <source>
        <dbReference type="ARBA" id="ARBA00022837"/>
    </source>
</evidence>